<evidence type="ECO:0008006" key="3">
    <source>
        <dbReference type="Google" id="ProtNLM"/>
    </source>
</evidence>
<dbReference type="EMBL" id="JSYN01000035">
    <property type="protein sequence ID" value="KIA91111.1"/>
    <property type="molecule type" value="Genomic_DNA"/>
</dbReference>
<dbReference type="AlphaFoldDB" id="A0A0C1D2L7"/>
<gene>
    <name evidence="1" type="ORF">OC25_23580</name>
</gene>
<evidence type="ECO:0000313" key="1">
    <source>
        <dbReference type="EMBL" id="KIA91111.1"/>
    </source>
</evidence>
<sequence>MRNKKLDLLNPYIGKWQTEGLTKSGEVISGTDCYEWVDGGFFLTHKVDVKFNGKEIRSLEITHYDDMDDVFRSQSFGNDGIISIATLKIIDDIILIFGDNERFKGNFKTNTIEGQWERFDGKCWASWMDITLTKFKAEQ</sequence>
<name>A0A0C1D2L7_9SPHI</name>
<dbReference type="RefSeq" id="WP_039481682.1">
    <property type="nucleotide sequence ID" value="NZ_JSYN01000035.1"/>
</dbReference>
<keyword evidence="2" id="KW-1185">Reference proteome</keyword>
<dbReference type="OrthoDB" id="8481162at2"/>
<proteinExistence type="predicted"/>
<reference evidence="1 2" key="1">
    <citation type="submission" date="2014-10" db="EMBL/GenBank/DDBJ databases">
        <title>Pedobacter Kyungheensis.</title>
        <authorList>
            <person name="Anderson B.M."/>
            <person name="Newman J.D."/>
        </authorList>
    </citation>
    <scope>NUCLEOTIDE SEQUENCE [LARGE SCALE GENOMIC DNA]</scope>
    <source>
        <strain evidence="1 2">KACC 16221</strain>
    </source>
</reference>
<protein>
    <recommendedName>
        <fullName evidence="3">DUF1579 domain-containing protein</fullName>
    </recommendedName>
</protein>
<evidence type="ECO:0000313" key="2">
    <source>
        <dbReference type="Proteomes" id="UP000031246"/>
    </source>
</evidence>
<accession>A0A0C1D2L7</accession>
<dbReference type="Proteomes" id="UP000031246">
    <property type="component" value="Unassembled WGS sequence"/>
</dbReference>
<organism evidence="1 2">
    <name type="scientific">Pedobacter kyungheensis</name>
    <dbReference type="NCBI Taxonomy" id="1069985"/>
    <lineage>
        <taxon>Bacteria</taxon>
        <taxon>Pseudomonadati</taxon>
        <taxon>Bacteroidota</taxon>
        <taxon>Sphingobacteriia</taxon>
        <taxon>Sphingobacteriales</taxon>
        <taxon>Sphingobacteriaceae</taxon>
        <taxon>Pedobacter</taxon>
    </lineage>
</organism>
<comment type="caution">
    <text evidence="1">The sequence shown here is derived from an EMBL/GenBank/DDBJ whole genome shotgun (WGS) entry which is preliminary data.</text>
</comment>